<evidence type="ECO:0000256" key="15">
    <source>
        <dbReference type="ARBA" id="ARBA00039316"/>
    </source>
</evidence>
<organism evidence="18 19">
    <name type="scientific">Oceanidesulfovibrio marinus</name>
    <dbReference type="NCBI Taxonomy" id="370038"/>
    <lineage>
        <taxon>Bacteria</taxon>
        <taxon>Pseudomonadati</taxon>
        <taxon>Thermodesulfobacteriota</taxon>
        <taxon>Desulfovibrionia</taxon>
        <taxon>Desulfovibrionales</taxon>
        <taxon>Desulfovibrionaceae</taxon>
        <taxon>Oceanidesulfovibrio</taxon>
    </lineage>
</organism>
<feature type="domain" description="ABC transporter" evidence="17">
    <location>
        <begin position="588"/>
        <end position="919"/>
    </location>
</feature>
<dbReference type="EMBL" id="QMIF01000010">
    <property type="protein sequence ID" value="TVM32486.1"/>
    <property type="molecule type" value="Genomic_DNA"/>
</dbReference>
<keyword evidence="11" id="KW-0267">Excision nuclease</keyword>
<evidence type="ECO:0000256" key="4">
    <source>
        <dbReference type="ARBA" id="ARBA00022737"/>
    </source>
</evidence>
<dbReference type="RefSeq" id="WP_144306105.1">
    <property type="nucleotide sequence ID" value="NZ_QMIF01000010.1"/>
</dbReference>
<keyword evidence="13" id="KW-0234">DNA repair</keyword>
<gene>
    <name evidence="18" type="ORF">DQK91_14510</name>
</gene>
<dbReference type="InterPro" id="IPR041102">
    <property type="entry name" value="UvrA_inter"/>
</dbReference>
<dbReference type="InterPro" id="IPR041552">
    <property type="entry name" value="UvrA_DNA-bd"/>
</dbReference>
<comment type="caution">
    <text evidence="18">The sequence shown here is derived from an EMBL/GenBank/DDBJ whole genome shotgun (WGS) entry which is preliminary data.</text>
</comment>
<evidence type="ECO:0000256" key="7">
    <source>
        <dbReference type="ARBA" id="ARBA00022769"/>
    </source>
</evidence>
<dbReference type="Pfam" id="PF17760">
    <property type="entry name" value="UvrA_inter"/>
    <property type="match status" value="1"/>
</dbReference>
<dbReference type="PROSITE" id="PS50893">
    <property type="entry name" value="ABC_TRANSPORTER_2"/>
    <property type="match status" value="1"/>
</dbReference>
<keyword evidence="9" id="KW-0862">Zinc</keyword>
<comment type="subcellular location">
    <subcellularLocation>
        <location evidence="1">Cytoplasm</location>
    </subcellularLocation>
</comment>
<dbReference type="Pfam" id="PF17755">
    <property type="entry name" value="UvrA_DNA-bind"/>
    <property type="match status" value="1"/>
</dbReference>
<dbReference type="InterPro" id="IPR017871">
    <property type="entry name" value="ABC_transporter-like_CS"/>
</dbReference>
<keyword evidence="2" id="KW-0963">Cytoplasm</keyword>
<evidence type="ECO:0000256" key="5">
    <source>
        <dbReference type="ARBA" id="ARBA00022741"/>
    </source>
</evidence>
<dbReference type="InterPro" id="IPR004602">
    <property type="entry name" value="UvrA"/>
</dbReference>
<evidence type="ECO:0000259" key="17">
    <source>
        <dbReference type="PROSITE" id="PS50893"/>
    </source>
</evidence>
<reference evidence="18 19" key="1">
    <citation type="submission" date="2018-06" db="EMBL/GenBank/DDBJ databases">
        <title>Complete genome of Desulfovibrio marinus P48SEP.</title>
        <authorList>
            <person name="Crispim J.S."/>
            <person name="Vidigal P.M.P."/>
            <person name="Silva L.C.F."/>
            <person name="Araujo L.C."/>
            <person name="Laguardia C.N."/>
            <person name="Dias R.S."/>
            <person name="Sousa M.P."/>
            <person name="Paula S.O."/>
            <person name="Silva C."/>
        </authorList>
    </citation>
    <scope>NUCLEOTIDE SEQUENCE [LARGE SCALE GENOMIC DNA]</scope>
    <source>
        <strain evidence="18 19">P48SEP</strain>
    </source>
</reference>
<dbReference type="GO" id="GO:0006289">
    <property type="term" value="P:nucleotide-excision repair"/>
    <property type="evidence" value="ECO:0007669"/>
    <property type="project" value="InterPro"/>
</dbReference>
<dbReference type="PANTHER" id="PTHR43152">
    <property type="entry name" value="UVRABC SYSTEM PROTEIN A"/>
    <property type="match status" value="1"/>
</dbReference>
<dbReference type="Gene3D" id="3.40.50.300">
    <property type="entry name" value="P-loop containing nucleotide triphosphate hydrolases"/>
    <property type="match status" value="3"/>
</dbReference>
<dbReference type="GO" id="GO:0005524">
    <property type="term" value="F:ATP binding"/>
    <property type="evidence" value="ECO:0007669"/>
    <property type="project" value="UniProtKB-KW"/>
</dbReference>
<dbReference type="OrthoDB" id="9809851at2"/>
<evidence type="ECO:0000256" key="8">
    <source>
        <dbReference type="ARBA" id="ARBA00022771"/>
    </source>
</evidence>
<keyword evidence="7" id="KW-0228">DNA excision</keyword>
<name>A0A6P1ZFB7_9BACT</name>
<keyword evidence="10" id="KW-0067">ATP-binding</keyword>
<dbReference type="GO" id="GO:0016887">
    <property type="term" value="F:ATP hydrolysis activity"/>
    <property type="evidence" value="ECO:0007669"/>
    <property type="project" value="InterPro"/>
</dbReference>
<protein>
    <recommendedName>
        <fullName evidence="15">UvrABC system protein A</fullName>
    </recommendedName>
    <alternativeName>
        <fullName evidence="16">Excinuclease ABC subunit A</fullName>
    </alternativeName>
</protein>
<dbReference type="GO" id="GO:0005737">
    <property type="term" value="C:cytoplasm"/>
    <property type="evidence" value="ECO:0007669"/>
    <property type="project" value="UniProtKB-SubCell"/>
</dbReference>
<evidence type="ECO:0000256" key="1">
    <source>
        <dbReference type="ARBA" id="ARBA00004496"/>
    </source>
</evidence>
<dbReference type="InterPro" id="IPR003439">
    <property type="entry name" value="ABC_transporter-like_ATP-bd"/>
</dbReference>
<evidence type="ECO:0000256" key="14">
    <source>
        <dbReference type="ARBA" id="ARBA00038000"/>
    </source>
</evidence>
<keyword evidence="3" id="KW-0479">Metal-binding</keyword>
<evidence type="ECO:0000256" key="13">
    <source>
        <dbReference type="ARBA" id="ARBA00023204"/>
    </source>
</evidence>
<keyword evidence="6" id="KW-0227">DNA damage</keyword>
<evidence type="ECO:0000256" key="9">
    <source>
        <dbReference type="ARBA" id="ARBA00022833"/>
    </source>
</evidence>
<evidence type="ECO:0000313" key="18">
    <source>
        <dbReference type="EMBL" id="TVM32486.1"/>
    </source>
</evidence>
<sequence>MKHQVIRIEGAKQHNLKDLTLEIPRDQLVVICGPSGSGKSTLAFDIVYAEGQRRYVESLSAYARQFLPQMDKPQVDKIEGLSPAISLEQQTASRNPRSTVGTVTEVYDFLRVFFARLGTFYCPECGRPIEAQTSDQIIDQILDLPEGTKFILMAPLVDHQKGTHLDRLKKLKAQGFARVRINGEVTPLEPLPQLEKNKKHTIDLVVDRLVSKDGLRTRLADSVELALSYGGGRLQVQVVGEEKDRVYSTQSVCPTCRISLPELTPQLFSFNSPQGACPRCSGIGSVEYFEPNLLAPNKGLSLEGGGLLPWRRESVFGRYEERLKKLGKRHKFTLKTPFEEYSQEAWEALFFGDAGAGWEGVVNVLEMGMGFGSVWRDELSRYRQSRPCPECDGARLKPAALAVRVGDLNIYQFCSLPISRALIWLETQEFSGHKSFIAEPLLKELIHRLSFLANVGLDYLSLARNMSTLSGGEAQRIRLAGQLGSGLVGVTYVLDEPSIGLHPRDNQRLLDTLRNLQSRGNTVLVVEHDEATIRSADHVLELGPGSGRLGGELVHTGPVRGKGGLLTNPDSLTAKYLRGDLAIIPPTTRREPKGGLRLVGAQTNNLKNVDCEIPLGNLVCVTGVSGSGKSSLVVDTLYKHLALARGIKVDNPGLIRGIEGAEQVEKIIEIDQTPIGRTPRSNPATYTKIFDEIRNIFAQTPEAKARGYKPGRFSFNVKGGRCENCQGDGQIRVEMHFLPDIYVTCDVCKGKRYNRETLEVTYKGKNIADVLDMTVREALAFFENYPALERRLTVLKEVGLEYLALGQPATTLSGGEAQRIKISRELGKRSLPGALYILDEPTTGLHMHEVGKLIQVLHKLVDRGASVVVIEHNIDVIRAADHVIDLGPGGGEAGGRIVSKGTPEEIMNDPDSVTGSFLVAEATEAIA</sequence>
<evidence type="ECO:0000256" key="12">
    <source>
        <dbReference type="ARBA" id="ARBA00023125"/>
    </source>
</evidence>
<dbReference type="GO" id="GO:0009380">
    <property type="term" value="C:excinuclease repair complex"/>
    <property type="evidence" value="ECO:0007669"/>
    <property type="project" value="InterPro"/>
</dbReference>
<dbReference type="GO" id="GO:0008270">
    <property type="term" value="F:zinc ion binding"/>
    <property type="evidence" value="ECO:0007669"/>
    <property type="project" value="UniProtKB-KW"/>
</dbReference>
<dbReference type="CDD" id="cd03271">
    <property type="entry name" value="ABC_UvrA_II"/>
    <property type="match status" value="1"/>
</dbReference>
<evidence type="ECO:0000256" key="11">
    <source>
        <dbReference type="ARBA" id="ARBA00022881"/>
    </source>
</evidence>
<dbReference type="NCBIfam" id="TIGR00630">
    <property type="entry name" value="uvra"/>
    <property type="match status" value="1"/>
</dbReference>
<dbReference type="NCBIfam" id="NF001503">
    <property type="entry name" value="PRK00349.1"/>
    <property type="match status" value="1"/>
</dbReference>
<keyword evidence="12" id="KW-0238">DNA-binding</keyword>
<dbReference type="GO" id="GO:0004518">
    <property type="term" value="F:nuclease activity"/>
    <property type="evidence" value="ECO:0007669"/>
    <property type="project" value="UniProtKB-KW"/>
</dbReference>
<dbReference type="Gene3D" id="1.20.1580.10">
    <property type="entry name" value="ABC transporter ATPase like domain"/>
    <property type="match status" value="4"/>
</dbReference>
<evidence type="ECO:0000313" key="19">
    <source>
        <dbReference type="Proteomes" id="UP000434052"/>
    </source>
</evidence>
<dbReference type="SUPFAM" id="SSF52540">
    <property type="entry name" value="P-loop containing nucleoside triphosphate hydrolases"/>
    <property type="match status" value="2"/>
</dbReference>
<evidence type="ECO:0000256" key="10">
    <source>
        <dbReference type="ARBA" id="ARBA00022840"/>
    </source>
</evidence>
<dbReference type="Proteomes" id="UP000434052">
    <property type="component" value="Unassembled WGS sequence"/>
</dbReference>
<keyword evidence="5" id="KW-0547">Nucleotide-binding</keyword>
<keyword evidence="4" id="KW-0677">Repeat</keyword>
<dbReference type="GO" id="GO:0003677">
    <property type="term" value="F:DNA binding"/>
    <property type="evidence" value="ECO:0007669"/>
    <property type="project" value="UniProtKB-KW"/>
</dbReference>
<dbReference type="InterPro" id="IPR027417">
    <property type="entry name" value="P-loop_NTPase"/>
</dbReference>
<dbReference type="PROSITE" id="PS00211">
    <property type="entry name" value="ABC_TRANSPORTER_1"/>
    <property type="match status" value="2"/>
</dbReference>
<proteinExistence type="inferred from homology"/>
<dbReference type="Gene3D" id="1.10.8.280">
    <property type="entry name" value="ABC transporter ATPase domain-like"/>
    <property type="match status" value="2"/>
</dbReference>
<dbReference type="AlphaFoldDB" id="A0A6P1ZFB7"/>
<dbReference type="FunFam" id="1.20.1580.10:FF:000002">
    <property type="entry name" value="UvrABC system protein A"/>
    <property type="match status" value="1"/>
</dbReference>
<accession>A0A6P1ZFB7</accession>
<evidence type="ECO:0000256" key="16">
    <source>
        <dbReference type="ARBA" id="ARBA00042156"/>
    </source>
</evidence>
<evidence type="ECO:0000256" key="2">
    <source>
        <dbReference type="ARBA" id="ARBA00022490"/>
    </source>
</evidence>
<comment type="similarity">
    <text evidence="14">Belongs to the ABC transporter superfamily. UvrA family.</text>
</comment>
<keyword evidence="8" id="KW-0863">Zinc-finger</keyword>
<dbReference type="Gene3D" id="3.30.190.20">
    <property type="match status" value="1"/>
</dbReference>
<dbReference type="PANTHER" id="PTHR43152:SF3">
    <property type="entry name" value="UVRABC SYSTEM PROTEIN A"/>
    <property type="match status" value="1"/>
</dbReference>
<dbReference type="SMART" id="SM00382">
    <property type="entry name" value="AAA"/>
    <property type="match status" value="2"/>
</dbReference>
<evidence type="ECO:0000256" key="3">
    <source>
        <dbReference type="ARBA" id="ARBA00022723"/>
    </source>
</evidence>
<dbReference type="InterPro" id="IPR003593">
    <property type="entry name" value="AAA+_ATPase"/>
</dbReference>
<evidence type="ECO:0000256" key="6">
    <source>
        <dbReference type="ARBA" id="ARBA00022763"/>
    </source>
</evidence>